<dbReference type="SUPFAM" id="SSF55729">
    <property type="entry name" value="Acyl-CoA N-acyltransferases (Nat)"/>
    <property type="match status" value="2"/>
</dbReference>
<gene>
    <name evidence="2" type="ORF">Voc01_047060</name>
</gene>
<proteinExistence type="predicted"/>
<feature type="domain" description="N-acetyltransferase" evidence="1">
    <location>
        <begin position="50"/>
        <end position="190"/>
    </location>
</feature>
<comment type="caution">
    <text evidence="2">The sequence shown here is derived from an EMBL/GenBank/DDBJ whole genome shotgun (WGS) entry which is preliminary data.</text>
</comment>
<dbReference type="AlphaFoldDB" id="A0A8J4ECM4"/>
<dbReference type="EMBL" id="BOPH01000068">
    <property type="protein sequence ID" value="GIJ69789.1"/>
    <property type="molecule type" value="Genomic_DNA"/>
</dbReference>
<dbReference type="InterPro" id="IPR016181">
    <property type="entry name" value="Acyl_CoA_acyltransferase"/>
</dbReference>
<dbReference type="CDD" id="cd04301">
    <property type="entry name" value="NAT_SF"/>
    <property type="match status" value="1"/>
</dbReference>
<dbReference type="PROSITE" id="PS51186">
    <property type="entry name" value="GNAT"/>
    <property type="match status" value="1"/>
</dbReference>
<name>A0A8J4ECM4_9ACTN</name>
<dbReference type="Gene3D" id="3.40.630.30">
    <property type="match status" value="1"/>
</dbReference>
<dbReference type="Proteomes" id="UP000635606">
    <property type="component" value="Unassembled WGS sequence"/>
</dbReference>
<dbReference type="InterPro" id="IPR000182">
    <property type="entry name" value="GNAT_dom"/>
</dbReference>
<sequence>MSRPSQIGPDPGPVRNSLAFAPVTLSHGRMDPAWLDPEQLDHRDVAGAVAVVEAARAADTPVLVPVLSTSYTYRLKHGWDGDPPATAVHRNARGRVDGVLDVWLPRWDNTHLATIGVTVDPLSRGNGLGRALFEAGIARARAENRTTVLADTHDYPTGVGFLTAMGMSQASEVMLRRQDPADLDWSRLDTLHASAEAKAGAYELVRIAGPTPDDQLDAVTVLTAAINDAPTDGLDVEDDVFTPERVRRFETSQVLRGRRIYRLMARHRDTGELAGHTIVVVDGERPWIGFQLDTSVVRAHRGYRLGLLLKIGMLRWLAVEEPQLRSVDTDNAASNGYMISINDAIGYKVIGSKLEYQLKLS</sequence>
<evidence type="ECO:0000259" key="1">
    <source>
        <dbReference type="PROSITE" id="PS51186"/>
    </source>
</evidence>
<evidence type="ECO:0000313" key="3">
    <source>
        <dbReference type="Proteomes" id="UP000635606"/>
    </source>
</evidence>
<dbReference type="GO" id="GO:0016747">
    <property type="term" value="F:acyltransferase activity, transferring groups other than amino-acyl groups"/>
    <property type="evidence" value="ECO:0007669"/>
    <property type="project" value="InterPro"/>
</dbReference>
<reference evidence="2" key="1">
    <citation type="submission" date="2021-01" db="EMBL/GenBank/DDBJ databases">
        <title>Whole genome shotgun sequence of Virgisporangium ochraceum NBRC 16418.</title>
        <authorList>
            <person name="Komaki H."/>
            <person name="Tamura T."/>
        </authorList>
    </citation>
    <scope>NUCLEOTIDE SEQUENCE</scope>
    <source>
        <strain evidence="2">NBRC 16418</strain>
    </source>
</reference>
<protein>
    <recommendedName>
        <fullName evidence="1">N-acetyltransferase domain-containing protein</fullName>
    </recommendedName>
</protein>
<keyword evidence="3" id="KW-1185">Reference proteome</keyword>
<organism evidence="2 3">
    <name type="scientific">Virgisporangium ochraceum</name>
    <dbReference type="NCBI Taxonomy" id="65505"/>
    <lineage>
        <taxon>Bacteria</taxon>
        <taxon>Bacillati</taxon>
        <taxon>Actinomycetota</taxon>
        <taxon>Actinomycetes</taxon>
        <taxon>Micromonosporales</taxon>
        <taxon>Micromonosporaceae</taxon>
        <taxon>Virgisporangium</taxon>
    </lineage>
</organism>
<accession>A0A8J4ECM4</accession>
<dbReference type="Pfam" id="PF00583">
    <property type="entry name" value="Acetyltransf_1"/>
    <property type="match status" value="1"/>
</dbReference>
<evidence type="ECO:0000313" key="2">
    <source>
        <dbReference type="EMBL" id="GIJ69789.1"/>
    </source>
</evidence>